<accession>A0A6L2P2W4</accession>
<evidence type="ECO:0000256" key="2">
    <source>
        <dbReference type="SAM" id="Coils"/>
    </source>
</evidence>
<feature type="domain" description="CCHC-type" evidence="4">
    <location>
        <begin position="178"/>
        <end position="193"/>
    </location>
</feature>
<feature type="compositionally biased region" description="Polar residues" evidence="3">
    <location>
        <begin position="639"/>
        <end position="650"/>
    </location>
</feature>
<dbReference type="GO" id="GO:0008270">
    <property type="term" value="F:zinc ion binding"/>
    <property type="evidence" value="ECO:0007669"/>
    <property type="project" value="UniProtKB-KW"/>
</dbReference>
<evidence type="ECO:0000259" key="4">
    <source>
        <dbReference type="PROSITE" id="PS50158"/>
    </source>
</evidence>
<dbReference type="Gene3D" id="4.10.60.10">
    <property type="entry name" value="Zinc finger, CCHC-type"/>
    <property type="match status" value="1"/>
</dbReference>
<evidence type="ECO:0000313" key="5">
    <source>
        <dbReference type="EMBL" id="GEU91355.1"/>
    </source>
</evidence>
<keyword evidence="2" id="KW-0175">Coiled coil</keyword>
<comment type="caution">
    <text evidence="5">The sequence shown here is derived from an EMBL/GenBank/DDBJ whole genome shotgun (WGS) entry which is preliminary data.</text>
</comment>
<name>A0A6L2P2W4_TANCI</name>
<feature type="coiled-coil region" evidence="2">
    <location>
        <begin position="401"/>
        <end position="428"/>
    </location>
</feature>
<dbReference type="InterPro" id="IPR036875">
    <property type="entry name" value="Znf_CCHC_sf"/>
</dbReference>
<keyword evidence="1" id="KW-0863">Zinc-finger</keyword>
<gene>
    <name evidence="5" type="ORF">Tci_063333</name>
</gene>
<keyword evidence="1" id="KW-0479">Metal-binding</keyword>
<feature type="compositionally biased region" description="Polar residues" evidence="3">
    <location>
        <begin position="594"/>
        <end position="614"/>
    </location>
</feature>
<dbReference type="InterPro" id="IPR001878">
    <property type="entry name" value="Znf_CCHC"/>
</dbReference>
<proteinExistence type="predicted"/>
<evidence type="ECO:0000256" key="1">
    <source>
        <dbReference type="PROSITE-ProRule" id="PRU00047"/>
    </source>
</evidence>
<dbReference type="SMART" id="SM00343">
    <property type="entry name" value="ZnF_C2HC"/>
    <property type="match status" value="1"/>
</dbReference>
<dbReference type="PROSITE" id="PS50158">
    <property type="entry name" value="ZF_CCHC"/>
    <property type="match status" value="1"/>
</dbReference>
<dbReference type="SUPFAM" id="SSF57756">
    <property type="entry name" value="Retrovirus zinc finger-like domains"/>
    <property type="match status" value="1"/>
</dbReference>
<dbReference type="Pfam" id="PF00098">
    <property type="entry name" value="zf-CCHC"/>
    <property type="match status" value="1"/>
</dbReference>
<evidence type="ECO:0000256" key="3">
    <source>
        <dbReference type="SAM" id="MobiDB-lite"/>
    </source>
</evidence>
<keyword evidence="1" id="KW-0862">Zinc</keyword>
<reference evidence="5" key="1">
    <citation type="journal article" date="2019" name="Sci. Rep.">
        <title>Draft genome of Tanacetum cinerariifolium, the natural source of mosquito coil.</title>
        <authorList>
            <person name="Yamashiro T."/>
            <person name="Shiraishi A."/>
            <person name="Satake H."/>
            <person name="Nakayama K."/>
        </authorList>
    </citation>
    <scope>NUCLEOTIDE SEQUENCE</scope>
</reference>
<dbReference type="GO" id="GO:0003676">
    <property type="term" value="F:nucleic acid binding"/>
    <property type="evidence" value="ECO:0007669"/>
    <property type="project" value="InterPro"/>
</dbReference>
<dbReference type="EMBL" id="BKCJ010010386">
    <property type="protein sequence ID" value="GEU91355.1"/>
    <property type="molecule type" value="Genomic_DNA"/>
</dbReference>
<sequence>MKTLADKAILSSADNRPPMMEKDMYDSWKSRMELYMMNRQHGRIILESVENGPLFWPTIEENGVTRPKNIMNYLQRKQFKLIVTSRQPISFSKDSHQRTLLTKQEKECKLYDEFDKFTYKNEESLLKTKFLNTLPPEWGKFVTDVKLGRQNSLAAGTSRPYTSGQSGNNSGKQRTVVCYNCKGEGHMSKQCTKPKRKRDEAWFKDKKLKPHSMSSPTTPLIKPMILMLMTLIVTKSILPKIALMANLSHYGFDNLAESETEITSDSNIIPYSQYVSESQYAAVQNLNFPTQQDALILSVIEQLKTQFVNCTKINQENKSVNETLIAELERYKDQKTNAIVIRDSEETLMLEEESRSKMLQKQKDPMIPTQVDVPKELPKVSMVNSSLKKLKFHLASFDVAVEQHRVESNRFQNKMKEVLNENERLLEQAISKDIVNIVVTANVNNAYELVNECERCVTLETELQKDFNKNECYDKLKLKEKAVVDEAVNLHPIDPELLKINVAPLAPKLQNNRTAHYDYLKHTQEETATLREIVENERLRNPLNTSLDYACDKLMAVTLVNKTKKIRFTEPITSSGNTPLKIASSSNVVSNKPMLSSTGVNLPTSASGSQPSGNTKKDRIQQTQSRAKKNKLEAYPRNVRTSLQNKKSVVNTKDIASVPISKLNVKSNL</sequence>
<dbReference type="AlphaFoldDB" id="A0A6L2P2W4"/>
<feature type="region of interest" description="Disordered" evidence="3">
    <location>
        <begin position="594"/>
        <end position="650"/>
    </location>
</feature>
<organism evidence="5">
    <name type="scientific">Tanacetum cinerariifolium</name>
    <name type="common">Dalmatian daisy</name>
    <name type="synonym">Chrysanthemum cinerariifolium</name>
    <dbReference type="NCBI Taxonomy" id="118510"/>
    <lineage>
        <taxon>Eukaryota</taxon>
        <taxon>Viridiplantae</taxon>
        <taxon>Streptophyta</taxon>
        <taxon>Embryophyta</taxon>
        <taxon>Tracheophyta</taxon>
        <taxon>Spermatophyta</taxon>
        <taxon>Magnoliopsida</taxon>
        <taxon>eudicotyledons</taxon>
        <taxon>Gunneridae</taxon>
        <taxon>Pentapetalae</taxon>
        <taxon>asterids</taxon>
        <taxon>campanulids</taxon>
        <taxon>Asterales</taxon>
        <taxon>Asteraceae</taxon>
        <taxon>Asteroideae</taxon>
        <taxon>Anthemideae</taxon>
        <taxon>Anthemidinae</taxon>
        <taxon>Tanacetum</taxon>
    </lineage>
</organism>
<protein>
    <recommendedName>
        <fullName evidence="4">CCHC-type domain-containing protein</fullName>
    </recommendedName>
</protein>